<dbReference type="GO" id="GO:0051011">
    <property type="term" value="F:microtubule minus-end binding"/>
    <property type="evidence" value="ECO:0007669"/>
    <property type="project" value="TreeGrafter"/>
</dbReference>
<evidence type="ECO:0000256" key="5">
    <source>
        <dbReference type="RuleBase" id="RU363050"/>
    </source>
</evidence>
<protein>
    <recommendedName>
        <fullName evidence="5">Spindle pole body component</fullName>
    </recommendedName>
</protein>
<keyword evidence="2 5" id="KW-0963">Cytoplasm</keyword>
<dbReference type="GO" id="GO:0031122">
    <property type="term" value="P:cytoplasmic microtubule organization"/>
    <property type="evidence" value="ECO:0007669"/>
    <property type="project" value="TreeGrafter"/>
</dbReference>
<name>A0A9N9JZJ3_9GLOM</name>
<keyword evidence="9" id="KW-1185">Reference proteome</keyword>
<dbReference type="GO" id="GO:0051225">
    <property type="term" value="P:spindle assembly"/>
    <property type="evidence" value="ECO:0007669"/>
    <property type="project" value="TreeGrafter"/>
</dbReference>
<feature type="non-terminal residue" evidence="8">
    <location>
        <position position="547"/>
    </location>
</feature>
<keyword evidence="3 5" id="KW-0493">Microtubule</keyword>
<dbReference type="InterPro" id="IPR041470">
    <property type="entry name" value="GCP_N"/>
</dbReference>
<dbReference type="GO" id="GO:0005816">
    <property type="term" value="C:spindle pole body"/>
    <property type="evidence" value="ECO:0007669"/>
    <property type="project" value="UniProtKB-ARBA"/>
</dbReference>
<dbReference type="Pfam" id="PF17681">
    <property type="entry name" value="GCP_N_terminal"/>
    <property type="match status" value="1"/>
</dbReference>
<dbReference type="GO" id="GO:0000930">
    <property type="term" value="C:gamma-tubulin complex"/>
    <property type="evidence" value="ECO:0007669"/>
    <property type="project" value="UniProtKB-ARBA"/>
</dbReference>
<dbReference type="GO" id="GO:0007020">
    <property type="term" value="P:microtubule nucleation"/>
    <property type="evidence" value="ECO:0007669"/>
    <property type="project" value="InterPro"/>
</dbReference>
<dbReference type="GO" id="GO:0043015">
    <property type="term" value="F:gamma-tubulin binding"/>
    <property type="evidence" value="ECO:0007669"/>
    <property type="project" value="InterPro"/>
</dbReference>
<dbReference type="GO" id="GO:0005874">
    <property type="term" value="C:microtubule"/>
    <property type="evidence" value="ECO:0007669"/>
    <property type="project" value="UniProtKB-KW"/>
</dbReference>
<dbReference type="EMBL" id="CAJVPY010034143">
    <property type="protein sequence ID" value="CAG8799701.1"/>
    <property type="molecule type" value="Genomic_DNA"/>
</dbReference>
<accession>A0A9N9JZJ3</accession>
<evidence type="ECO:0000256" key="2">
    <source>
        <dbReference type="ARBA" id="ARBA00022490"/>
    </source>
</evidence>
<dbReference type="GO" id="GO:0000922">
    <property type="term" value="C:spindle pole"/>
    <property type="evidence" value="ECO:0007669"/>
    <property type="project" value="InterPro"/>
</dbReference>
<dbReference type="InterPro" id="IPR007259">
    <property type="entry name" value="GCP"/>
</dbReference>
<dbReference type="Pfam" id="PF04130">
    <property type="entry name" value="GCP_C_terminal"/>
    <property type="match status" value="1"/>
</dbReference>
<comment type="similarity">
    <text evidence="1 5">Belongs to the TUBGCP family.</text>
</comment>
<reference evidence="8" key="1">
    <citation type="submission" date="2021-06" db="EMBL/GenBank/DDBJ databases">
        <authorList>
            <person name="Kallberg Y."/>
            <person name="Tangrot J."/>
            <person name="Rosling A."/>
        </authorList>
    </citation>
    <scope>NUCLEOTIDE SEQUENCE</scope>
    <source>
        <strain evidence="8">MA453B</strain>
    </source>
</reference>
<feature type="domain" description="Gamma tubulin complex component C-terminal" evidence="6">
    <location>
        <begin position="406"/>
        <end position="547"/>
    </location>
</feature>
<evidence type="ECO:0000259" key="6">
    <source>
        <dbReference type="Pfam" id="PF04130"/>
    </source>
</evidence>
<evidence type="ECO:0000259" key="7">
    <source>
        <dbReference type="Pfam" id="PF17681"/>
    </source>
</evidence>
<dbReference type="PANTHER" id="PTHR19302:SF70">
    <property type="entry name" value="GAMMA-TUBULIN COMPLEX COMPONENT 6"/>
    <property type="match status" value="1"/>
</dbReference>
<keyword evidence="4 5" id="KW-0206">Cytoskeleton</keyword>
<feature type="non-terminal residue" evidence="8">
    <location>
        <position position="1"/>
    </location>
</feature>
<comment type="subcellular location">
    <subcellularLocation>
        <location evidence="5">Cytoplasm</location>
        <location evidence="5">Cytoskeleton</location>
        <location evidence="5">Microtubule organizing center</location>
    </subcellularLocation>
</comment>
<dbReference type="OrthoDB" id="775571at2759"/>
<dbReference type="InterPro" id="IPR040457">
    <property type="entry name" value="GCP_C"/>
</dbReference>
<evidence type="ECO:0000313" key="8">
    <source>
        <dbReference type="EMBL" id="CAG8799701.1"/>
    </source>
</evidence>
<sequence>VSNASSAKSMNIIIGRFLNMGSHIRRLGIVSERCMKTVRVYGLTGVAFGRSLSSFITFIQKSIVSIAEKSGGPQNMKIIHLYHAMDDISLVIERIAVFCCCDVANSRISELSPKQKEQRDNEGFYLPFGSKILSEIYITAETIDSARSPFLRAVFLAFLDQSSRPFFEMLNYWLGILSSSCSFLPMNLYNEEFIYTEFDTISVKDNGDEFWRIEADDEYFLPTFISSALARGVLEAGKALRLLRDCRPEHPLCNSSAVLSHMTDRPAWDLNLKFLFIQGDIDEMHDQLRDYLHNMTIAIVTQDEEQRSEIVHTRDCKMTERNQNADLQLTEKISHFMSLDSLTKDPVIILIERFLQIQSSTSPYAHKEYILPLGAVTDLVLRHTLICHCRLIDASVLSIFFHDLDLCAHLNVLREFMLMGNGTFVSGLTDALFSDNVDYGEDFTANKNYGSKSGMGLKLNSRKTWPPAASEWGIALKAVIMETILLEKNNSQAEVGTWSRVNDLDKLLTFGVKPDMDNCNDPNALEALDTLYMDYKPPYPINVIITP</sequence>
<gene>
    <name evidence="8" type="ORF">DERYTH_LOCUS23115</name>
</gene>
<dbReference type="GO" id="GO:0000278">
    <property type="term" value="P:mitotic cell cycle"/>
    <property type="evidence" value="ECO:0007669"/>
    <property type="project" value="TreeGrafter"/>
</dbReference>
<comment type="caution">
    <text evidence="8">The sequence shown here is derived from an EMBL/GenBank/DDBJ whole genome shotgun (WGS) entry which is preliminary data.</text>
</comment>
<dbReference type="Proteomes" id="UP000789405">
    <property type="component" value="Unassembled WGS sequence"/>
</dbReference>
<evidence type="ECO:0000256" key="1">
    <source>
        <dbReference type="ARBA" id="ARBA00010337"/>
    </source>
</evidence>
<dbReference type="PANTHER" id="PTHR19302">
    <property type="entry name" value="GAMMA TUBULIN COMPLEX PROTEIN"/>
    <property type="match status" value="1"/>
</dbReference>
<evidence type="ECO:0000256" key="4">
    <source>
        <dbReference type="ARBA" id="ARBA00023212"/>
    </source>
</evidence>
<dbReference type="AlphaFoldDB" id="A0A9N9JZJ3"/>
<proteinExistence type="inferred from homology"/>
<evidence type="ECO:0000256" key="3">
    <source>
        <dbReference type="ARBA" id="ARBA00022701"/>
    </source>
</evidence>
<dbReference type="GO" id="GO:0051321">
    <property type="term" value="P:meiotic cell cycle"/>
    <property type="evidence" value="ECO:0007669"/>
    <property type="project" value="TreeGrafter"/>
</dbReference>
<dbReference type="InterPro" id="IPR042241">
    <property type="entry name" value="GCP_C_sf"/>
</dbReference>
<organism evidence="8 9">
    <name type="scientific">Dentiscutata erythropus</name>
    <dbReference type="NCBI Taxonomy" id="1348616"/>
    <lineage>
        <taxon>Eukaryota</taxon>
        <taxon>Fungi</taxon>
        <taxon>Fungi incertae sedis</taxon>
        <taxon>Mucoromycota</taxon>
        <taxon>Glomeromycotina</taxon>
        <taxon>Glomeromycetes</taxon>
        <taxon>Diversisporales</taxon>
        <taxon>Gigasporaceae</taxon>
        <taxon>Dentiscutata</taxon>
    </lineage>
</organism>
<evidence type="ECO:0000313" key="9">
    <source>
        <dbReference type="Proteomes" id="UP000789405"/>
    </source>
</evidence>
<dbReference type="Gene3D" id="1.20.120.1900">
    <property type="entry name" value="Gamma-tubulin complex, C-terminal domain"/>
    <property type="match status" value="1"/>
</dbReference>
<feature type="domain" description="Gamma tubulin complex component protein N-terminal" evidence="7">
    <location>
        <begin position="7"/>
        <end position="260"/>
    </location>
</feature>